<dbReference type="PANTHER" id="PTHR22604">
    <property type="entry name" value="OXIDOREDUCTASES"/>
    <property type="match status" value="1"/>
</dbReference>
<evidence type="ECO:0000256" key="2">
    <source>
        <dbReference type="ARBA" id="ARBA00023002"/>
    </source>
</evidence>
<dbReference type="RefSeq" id="XP_017996012.1">
    <property type="nucleotide sequence ID" value="XM_018141508.1"/>
</dbReference>
<comment type="caution">
    <text evidence="9">The sequence shown here is derived from an EMBL/GenBank/DDBJ whole genome shotgun (WGS) entry which is preliminary data.</text>
</comment>
<dbReference type="Pfam" id="PF22725">
    <property type="entry name" value="GFO_IDH_MocA_C3"/>
    <property type="match status" value="1"/>
</dbReference>
<keyword evidence="2" id="KW-0560">Oxidoreductase</keyword>
<organism evidence="9 10">
    <name type="scientific">Cyphellophora attinorum</name>
    <dbReference type="NCBI Taxonomy" id="1664694"/>
    <lineage>
        <taxon>Eukaryota</taxon>
        <taxon>Fungi</taxon>
        <taxon>Dikarya</taxon>
        <taxon>Ascomycota</taxon>
        <taxon>Pezizomycotina</taxon>
        <taxon>Eurotiomycetes</taxon>
        <taxon>Chaetothyriomycetidae</taxon>
        <taxon>Chaetothyriales</taxon>
        <taxon>Cyphellophoraceae</taxon>
        <taxon>Cyphellophora</taxon>
    </lineage>
</organism>
<dbReference type="InterPro" id="IPR055170">
    <property type="entry name" value="GFO_IDH_MocA-like_dom"/>
</dbReference>
<dbReference type="InterPro" id="IPR036291">
    <property type="entry name" value="NAD(P)-bd_dom_sf"/>
</dbReference>
<dbReference type="VEuPathDB" id="FungiDB:AB675_1606"/>
<evidence type="ECO:0000313" key="9">
    <source>
        <dbReference type="EMBL" id="KPI36049.1"/>
    </source>
</evidence>
<dbReference type="GO" id="GO:0000166">
    <property type="term" value="F:nucleotide binding"/>
    <property type="evidence" value="ECO:0007669"/>
    <property type="project" value="InterPro"/>
</dbReference>
<dbReference type="PANTHER" id="PTHR22604:SF105">
    <property type="entry name" value="TRANS-1,2-DIHYDROBENZENE-1,2-DIOL DEHYDROGENASE"/>
    <property type="match status" value="1"/>
</dbReference>
<accession>A0A0N0NJ04</accession>
<comment type="similarity">
    <text evidence="1">Belongs to the Gfo/Idh/MocA family.</text>
</comment>
<comment type="catalytic activity">
    <reaction evidence="5">
        <text>D-xylose + NADP(+) = D-xylono-1,5-lactone + NADPH + H(+)</text>
        <dbReference type="Rhea" id="RHEA:22000"/>
        <dbReference type="ChEBI" id="CHEBI:15378"/>
        <dbReference type="ChEBI" id="CHEBI:15867"/>
        <dbReference type="ChEBI" id="CHEBI:53455"/>
        <dbReference type="ChEBI" id="CHEBI:57783"/>
        <dbReference type="ChEBI" id="CHEBI:58349"/>
        <dbReference type="EC" id="1.1.1.179"/>
    </reaction>
</comment>
<dbReference type="SUPFAM" id="SSF55347">
    <property type="entry name" value="Glyceraldehyde-3-phosphate dehydrogenase-like, C-terminal domain"/>
    <property type="match status" value="1"/>
</dbReference>
<evidence type="ECO:0000256" key="6">
    <source>
        <dbReference type="SAM" id="SignalP"/>
    </source>
</evidence>
<evidence type="ECO:0000256" key="5">
    <source>
        <dbReference type="ARBA" id="ARBA00049233"/>
    </source>
</evidence>
<dbReference type="Pfam" id="PF01408">
    <property type="entry name" value="GFO_IDH_MocA"/>
    <property type="match status" value="1"/>
</dbReference>
<feature type="domain" description="GFO/IDH/MocA-like oxidoreductase" evidence="8">
    <location>
        <begin position="158"/>
        <end position="286"/>
    </location>
</feature>
<evidence type="ECO:0000256" key="3">
    <source>
        <dbReference type="ARBA" id="ARBA00038984"/>
    </source>
</evidence>
<dbReference type="AlphaFoldDB" id="A0A0N0NJ04"/>
<evidence type="ECO:0000256" key="4">
    <source>
        <dbReference type="ARBA" id="ARBA00042988"/>
    </source>
</evidence>
<evidence type="ECO:0000256" key="1">
    <source>
        <dbReference type="ARBA" id="ARBA00010928"/>
    </source>
</evidence>
<protein>
    <recommendedName>
        <fullName evidence="3">D-xylose 1-dehydrogenase (NADP(+), D-xylono-1,5-lactone-forming)</fullName>
        <ecNumber evidence="3">1.1.1.179</ecNumber>
    </recommendedName>
    <alternativeName>
        <fullName evidence="4">D-xylose-NADP dehydrogenase</fullName>
    </alternativeName>
</protein>
<dbReference type="Gene3D" id="3.30.360.10">
    <property type="entry name" value="Dihydrodipicolinate Reductase, domain 2"/>
    <property type="match status" value="1"/>
</dbReference>
<dbReference type="GeneID" id="28733388"/>
<dbReference type="Proteomes" id="UP000038010">
    <property type="component" value="Unassembled WGS sequence"/>
</dbReference>
<feature type="signal peptide" evidence="6">
    <location>
        <begin position="1"/>
        <end position="26"/>
    </location>
</feature>
<dbReference type="STRING" id="1664694.A0A0N0NJ04"/>
<reference evidence="9 10" key="1">
    <citation type="submission" date="2015-06" db="EMBL/GenBank/DDBJ databases">
        <title>Draft genome of the ant-associated black yeast Phialophora attae CBS 131958.</title>
        <authorList>
            <person name="Moreno L.F."/>
            <person name="Stielow B.J."/>
            <person name="de Hoog S."/>
            <person name="Vicente V.A."/>
            <person name="Weiss V.A."/>
            <person name="de Vries M."/>
            <person name="Cruz L.M."/>
            <person name="Souza E.M."/>
        </authorList>
    </citation>
    <scope>NUCLEOTIDE SEQUENCE [LARGE SCALE GENOMIC DNA]</scope>
    <source>
        <strain evidence="9 10">CBS 131958</strain>
    </source>
</reference>
<evidence type="ECO:0000313" key="10">
    <source>
        <dbReference type="Proteomes" id="UP000038010"/>
    </source>
</evidence>
<dbReference type="InterPro" id="IPR000683">
    <property type="entry name" value="Gfo/Idh/MocA-like_OxRdtase_N"/>
</dbReference>
<feature type="domain" description="Gfo/Idh/MocA-like oxidoreductase N-terminal" evidence="7">
    <location>
        <begin position="38"/>
        <end position="138"/>
    </location>
</feature>
<dbReference type="EC" id="1.1.1.179" evidence="3"/>
<dbReference type="OrthoDB" id="2129491at2759"/>
<keyword evidence="6" id="KW-0732">Signal</keyword>
<evidence type="ECO:0000259" key="8">
    <source>
        <dbReference type="Pfam" id="PF22725"/>
    </source>
</evidence>
<feature type="chain" id="PRO_5005856778" description="D-xylose 1-dehydrogenase (NADP(+), D-xylono-1,5-lactone-forming)" evidence="6">
    <location>
        <begin position="27"/>
        <end position="378"/>
    </location>
</feature>
<evidence type="ECO:0000259" key="7">
    <source>
        <dbReference type="Pfam" id="PF01408"/>
    </source>
</evidence>
<dbReference type="InterPro" id="IPR050984">
    <property type="entry name" value="Gfo/Idh/MocA_domain"/>
</dbReference>
<dbReference type="GO" id="GO:0047837">
    <property type="term" value="F:D-xylose 1-dehydrogenase (NADP+) activity"/>
    <property type="evidence" value="ECO:0007669"/>
    <property type="project" value="UniProtKB-EC"/>
</dbReference>
<proteinExistence type="inferred from homology"/>
<dbReference type="EMBL" id="LFJN01000034">
    <property type="protein sequence ID" value="KPI36049.1"/>
    <property type="molecule type" value="Genomic_DNA"/>
</dbReference>
<gene>
    <name evidence="9" type="ORF">AB675_1606</name>
</gene>
<sequence length="378" mass="41723">MSAAANGKRVCRWAALSLSTIASTFFQDLLSQEGAQYDHKLVAISTTGSDERAQKWLGDNKIPDAGSVVVYHSWEKMLKEGDFDIVYISTPHPLHYEETLAAIARRRNALVEKPATMTAAQYRKCIAEAEKQKVVLMEAMWTRYLPATRYLQEDLLPRIGDVRRVFSDFSFPIVGPELPNDSRFLDKSAGAGSLLDQGVYALTWADVALNTSKASKADVVHAHTHTVPQRPGDVDDITTVILAGGDATAVVTMSMTLPGSSKPAFYQRLQAEKAAPSVRIEGSEASVAIPFPCIRPEELRVQWYGRDHVGEDGVEREEVIRKPVSGWGIWYQADVIADAVFSGKPQTIGADESLRVLEWMDKARKLAGITYDAKLEQV</sequence>
<dbReference type="SUPFAM" id="SSF51735">
    <property type="entry name" value="NAD(P)-binding Rossmann-fold domains"/>
    <property type="match status" value="1"/>
</dbReference>
<keyword evidence="10" id="KW-1185">Reference proteome</keyword>
<dbReference type="Gene3D" id="3.40.50.720">
    <property type="entry name" value="NAD(P)-binding Rossmann-like Domain"/>
    <property type="match status" value="1"/>
</dbReference>
<name>A0A0N0NJ04_9EURO</name>